<dbReference type="RefSeq" id="WP_137247164.1">
    <property type="nucleotide sequence ID" value="NZ_SZQA01000009.1"/>
</dbReference>
<evidence type="ECO:0000313" key="5">
    <source>
        <dbReference type="Proteomes" id="UP000308705"/>
    </source>
</evidence>
<evidence type="ECO:0000256" key="1">
    <source>
        <dbReference type="SAM" id="Phobius"/>
    </source>
</evidence>
<dbReference type="InterPro" id="IPR000073">
    <property type="entry name" value="AB_hydrolase_1"/>
</dbReference>
<feature type="transmembrane region" description="Helical" evidence="1">
    <location>
        <begin position="574"/>
        <end position="593"/>
    </location>
</feature>
<feature type="transmembrane region" description="Helical" evidence="1">
    <location>
        <begin position="544"/>
        <end position="568"/>
    </location>
</feature>
<evidence type="ECO:0000313" key="4">
    <source>
        <dbReference type="EMBL" id="TKK88826.1"/>
    </source>
</evidence>
<dbReference type="InterPro" id="IPR029058">
    <property type="entry name" value="AB_hydrolase_fold"/>
</dbReference>
<proteinExistence type="predicted"/>
<accession>A0A4U3MLG9</accession>
<dbReference type="Gene3D" id="3.40.50.1820">
    <property type="entry name" value="alpha/beta hydrolase"/>
    <property type="match status" value="1"/>
</dbReference>
<keyword evidence="1" id="KW-0812">Transmembrane</keyword>
<sequence length="662" mass="70189">MNTSRLTPARIIALAAATFTTLALGYLGLRDTTTPAVSPEAKVGTLILNPCAYETESGALPADCGTLTVPENHDVPGSRPITLPVNRIRATGPDPAEPIFRLGGGPGQTNMTFKEAARLSDRHDIVLVGYRGIDGSFVLDCPEVTTAMRHSADLAEPGTTRRTSQAYADCARRLTEDGADLDGYSLPQRVEDLEAVRRALGYQRINLISQSVGTRTAMIYAWRHPRSIHRSVMIGVNPPGRFLWDPVITDDQLARYARLCAQDQACAARTEDLAASMKATAAHLPERWGPLAVKSGNVRAATLIGMVNSTRFAAPLNAPSILDAWLAASEGDPSGLWAVSLLADLTIPTSFLWGESAATTMIDAAAVDRYYVAGGDPGSILGNAGADLLWAGGGLTKAWPSSPGNRGYQQARPTDVETLLISGTVDFTTPAELATRELLPALRNGHQVILAELGHTTDFWRYQPQANRRLLTTFFDHGEVDTSGYTTHKVDFQVGALSMPNIAKIVVGVLTGLTLAAAALLAGMTRRVRRRGGFGPRTGRWLRVLTPAILGLGGWSLAVLAVSILWPATYLGDPLVTVPPVGIAIGYGAYCAWTRLDRTSRQRHRGLAAAPVAALAGAWLGFSAADGLPGVTTAIVGAAIAANLALLALDVIGDRAAPLPER</sequence>
<evidence type="ECO:0000259" key="2">
    <source>
        <dbReference type="Pfam" id="PF00561"/>
    </source>
</evidence>
<gene>
    <name evidence="4" type="ORF">FDA94_12145</name>
</gene>
<feature type="transmembrane region" description="Helical" evidence="1">
    <location>
        <begin position="631"/>
        <end position="652"/>
    </location>
</feature>
<name>A0A4U3MLG9_9ACTN</name>
<reference evidence="4 5" key="1">
    <citation type="submission" date="2019-04" db="EMBL/GenBank/DDBJ databases">
        <title>Herbidospora sp. NEAU-GS14.nov., a novel actinomycete isolated from soil.</title>
        <authorList>
            <person name="Han L."/>
        </authorList>
    </citation>
    <scope>NUCLEOTIDE SEQUENCE [LARGE SCALE GENOMIC DNA]</scope>
    <source>
        <strain evidence="4 5">NEAU-GS14</strain>
    </source>
</reference>
<dbReference type="AlphaFoldDB" id="A0A4U3MLG9"/>
<feature type="transmembrane region" description="Helical" evidence="1">
    <location>
        <begin position="12"/>
        <end position="29"/>
    </location>
</feature>
<evidence type="ECO:0000259" key="3">
    <source>
        <dbReference type="Pfam" id="PF08386"/>
    </source>
</evidence>
<keyword evidence="1" id="KW-1133">Transmembrane helix</keyword>
<feature type="domain" description="AB hydrolase-1" evidence="2">
    <location>
        <begin position="102"/>
        <end position="238"/>
    </location>
</feature>
<dbReference type="SUPFAM" id="SSF53474">
    <property type="entry name" value="alpha/beta-Hydrolases"/>
    <property type="match status" value="1"/>
</dbReference>
<dbReference type="OrthoDB" id="9796770at2"/>
<feature type="transmembrane region" description="Helical" evidence="1">
    <location>
        <begin position="605"/>
        <end position="625"/>
    </location>
</feature>
<keyword evidence="1" id="KW-0472">Membrane</keyword>
<dbReference type="Proteomes" id="UP000308705">
    <property type="component" value="Unassembled WGS sequence"/>
</dbReference>
<keyword evidence="4" id="KW-0378">Hydrolase</keyword>
<dbReference type="InterPro" id="IPR013595">
    <property type="entry name" value="Pept_S33_TAP-like_C"/>
</dbReference>
<feature type="domain" description="Peptidase S33 tripeptidyl aminopeptidase-like C-terminal" evidence="3">
    <location>
        <begin position="397"/>
        <end position="484"/>
    </location>
</feature>
<dbReference type="Pfam" id="PF00561">
    <property type="entry name" value="Abhydrolase_1"/>
    <property type="match status" value="1"/>
</dbReference>
<feature type="transmembrane region" description="Helical" evidence="1">
    <location>
        <begin position="502"/>
        <end position="523"/>
    </location>
</feature>
<keyword evidence="5" id="KW-1185">Reference proteome</keyword>
<dbReference type="EMBL" id="SZQA01000009">
    <property type="protein sequence ID" value="TKK88826.1"/>
    <property type="molecule type" value="Genomic_DNA"/>
</dbReference>
<comment type="caution">
    <text evidence="4">The sequence shown here is derived from an EMBL/GenBank/DDBJ whole genome shotgun (WGS) entry which is preliminary data.</text>
</comment>
<organism evidence="4 5">
    <name type="scientific">Herbidospora galbida</name>
    <dbReference type="NCBI Taxonomy" id="2575442"/>
    <lineage>
        <taxon>Bacteria</taxon>
        <taxon>Bacillati</taxon>
        <taxon>Actinomycetota</taxon>
        <taxon>Actinomycetes</taxon>
        <taxon>Streptosporangiales</taxon>
        <taxon>Streptosporangiaceae</taxon>
        <taxon>Herbidospora</taxon>
    </lineage>
</organism>
<dbReference type="Pfam" id="PF08386">
    <property type="entry name" value="Abhydrolase_4"/>
    <property type="match status" value="1"/>
</dbReference>
<dbReference type="GO" id="GO:0016787">
    <property type="term" value="F:hydrolase activity"/>
    <property type="evidence" value="ECO:0007669"/>
    <property type="project" value="UniProtKB-KW"/>
</dbReference>
<protein>
    <submittedName>
        <fullName evidence="4">Alpha/beta fold hydrolase</fullName>
    </submittedName>
</protein>